<proteinExistence type="evidence at transcript level"/>
<feature type="non-terminal residue" evidence="3">
    <location>
        <position position="1"/>
    </location>
</feature>
<dbReference type="GO" id="GO:0008010">
    <property type="term" value="F:structural constituent of chitin-based larval cuticle"/>
    <property type="evidence" value="ECO:0007669"/>
    <property type="project" value="TreeGrafter"/>
</dbReference>
<dbReference type="InterPro" id="IPR000618">
    <property type="entry name" value="Insect_cuticle"/>
</dbReference>
<protein>
    <submittedName>
        <fullName evidence="3">Putative cuticle protein RR1-5</fullName>
    </submittedName>
</protein>
<dbReference type="EMBL" id="KX428489">
    <property type="protein sequence ID" value="ANW09600.1"/>
    <property type="molecule type" value="mRNA"/>
</dbReference>
<organism evidence="3">
    <name type="scientific">Monochamus alternatus</name>
    <name type="common">Japanese pine sawyer beetle</name>
    <dbReference type="NCBI Taxonomy" id="192382"/>
    <lineage>
        <taxon>Eukaryota</taxon>
        <taxon>Metazoa</taxon>
        <taxon>Ecdysozoa</taxon>
        <taxon>Arthropoda</taxon>
        <taxon>Hexapoda</taxon>
        <taxon>Insecta</taxon>
        <taxon>Pterygota</taxon>
        <taxon>Neoptera</taxon>
        <taxon>Endopterygota</taxon>
        <taxon>Coleoptera</taxon>
        <taxon>Polyphaga</taxon>
        <taxon>Cucujiformia</taxon>
        <taxon>Chrysomeloidea</taxon>
        <taxon>Cerambycidae</taxon>
        <taxon>Lamiinae</taxon>
        <taxon>Monochamini</taxon>
        <taxon>Monochamus</taxon>
    </lineage>
</organism>
<evidence type="ECO:0000256" key="1">
    <source>
        <dbReference type="PROSITE-ProRule" id="PRU00497"/>
    </source>
</evidence>
<dbReference type="GO" id="GO:0062129">
    <property type="term" value="C:chitin-based extracellular matrix"/>
    <property type="evidence" value="ECO:0007669"/>
    <property type="project" value="TreeGrafter"/>
</dbReference>
<feature type="region of interest" description="Disordered" evidence="2">
    <location>
        <begin position="138"/>
        <end position="232"/>
    </location>
</feature>
<sequence length="232" mass="26287">CGDINYISHAISKARLFTSFVSLPLVPVQMKFFIIVAAVVTVATAANKYTTPVPILKQIDKQNEDGSYTYGYEAADGTFKIETKYPDGEVYGKYGYIDDTGALREVEYGASRRGFEPAGNEIQVAPPTLRVNTEAIAKPLAPDEEDDGQYREDPGYYYKNDPHYQPPAQRSYERPVSNYQDDNFDFDSFGSSFKQAARPRPVYRPEPVYPEPVYEPEPYAPEPEYRPQPAYR</sequence>
<evidence type="ECO:0000256" key="2">
    <source>
        <dbReference type="SAM" id="MobiDB-lite"/>
    </source>
</evidence>
<feature type="compositionally biased region" description="Pro residues" evidence="2">
    <location>
        <begin position="202"/>
        <end position="221"/>
    </location>
</feature>
<name>A0A1B1UZG8_MONAT</name>
<dbReference type="InterPro" id="IPR050468">
    <property type="entry name" value="Cuticle_Struct_Prot"/>
</dbReference>
<feature type="compositionally biased region" description="Low complexity" evidence="2">
    <location>
        <begin position="186"/>
        <end position="200"/>
    </location>
</feature>
<dbReference type="Pfam" id="PF00379">
    <property type="entry name" value="Chitin_bind_4"/>
    <property type="match status" value="1"/>
</dbReference>
<feature type="non-terminal residue" evidence="3">
    <location>
        <position position="232"/>
    </location>
</feature>
<reference evidence="3" key="1">
    <citation type="submission" date="2016-06" db="EMBL/GenBank/DDBJ databases">
        <title>Ascaroside signals coordinate the dispersal of a plant-parasitic nematode with the metamorphosis of its vector beetle.</title>
        <authorList>
            <person name="Zhao L."/>
            <person name="Zhang X."/>
            <person name="Wei Y."/>
            <person name="Zhou J."/>
            <person name="Zhang W."/>
            <person name="Qin P."/>
            <person name="Chinta S."/>
            <person name="Kong X."/>
            <person name="Liu Y."/>
            <person name="Yu H."/>
            <person name="Hu S."/>
            <person name="Zou Z."/>
            <person name="Butcher R.A."/>
            <person name="Sun J."/>
        </authorList>
    </citation>
    <scope>NUCLEOTIDE SEQUENCE</scope>
</reference>
<dbReference type="PANTHER" id="PTHR10380">
    <property type="entry name" value="CUTICLE PROTEIN"/>
    <property type="match status" value="1"/>
</dbReference>
<dbReference type="PANTHER" id="PTHR10380:SF205">
    <property type="entry name" value="CUTICULAR PROTEIN 97EB"/>
    <property type="match status" value="1"/>
</dbReference>
<evidence type="ECO:0000313" key="3">
    <source>
        <dbReference type="EMBL" id="ANW09600.1"/>
    </source>
</evidence>
<dbReference type="AlphaFoldDB" id="A0A1B1UZG8"/>
<dbReference type="PROSITE" id="PS51155">
    <property type="entry name" value="CHIT_BIND_RR_2"/>
    <property type="match status" value="1"/>
</dbReference>
<accession>A0A1B1UZG8</accession>
<keyword evidence="1" id="KW-0193">Cuticle</keyword>